<dbReference type="Proteomes" id="UP001208689">
    <property type="component" value="Chromosome"/>
</dbReference>
<gene>
    <name evidence="1" type="ORF">NEF87_000243</name>
</gene>
<accession>A0ABY6HKB4</accession>
<protein>
    <submittedName>
        <fullName evidence="1">Uncharacterized protein</fullName>
    </submittedName>
</protein>
<sequence length="52" mass="6274">MFIFYQFKNIGILIFLGINEYYRQKDGNIRYCGIFKILTYDSLFKYFTLGIA</sequence>
<reference evidence="1" key="1">
    <citation type="submission" date="2022-09" db="EMBL/GenBank/DDBJ databases">
        <title>Actin cytoskeleton and complex cell architecture in an #Asgard archaeon.</title>
        <authorList>
            <person name="Ponce Toledo R.I."/>
            <person name="Schleper C."/>
            <person name="Rodrigues Oliveira T."/>
            <person name="Wollweber F."/>
            <person name="Xu J."/>
            <person name="Rittmann S."/>
            <person name="Klingl A."/>
            <person name="Pilhofer M."/>
        </authorList>
    </citation>
    <scope>NUCLEOTIDE SEQUENCE</scope>
    <source>
        <strain evidence="1">B-35</strain>
    </source>
</reference>
<name>A0ABY6HKB4_9ARCH</name>
<evidence type="ECO:0000313" key="1">
    <source>
        <dbReference type="EMBL" id="UYP43958.1"/>
    </source>
</evidence>
<evidence type="ECO:0000313" key="2">
    <source>
        <dbReference type="Proteomes" id="UP001208689"/>
    </source>
</evidence>
<organism evidence="1 2">
    <name type="scientific">Candidatus Lokiarchaeum ossiferum</name>
    <dbReference type="NCBI Taxonomy" id="2951803"/>
    <lineage>
        <taxon>Archaea</taxon>
        <taxon>Promethearchaeati</taxon>
        <taxon>Promethearchaeota</taxon>
        <taxon>Promethearchaeia</taxon>
        <taxon>Promethearchaeales</taxon>
        <taxon>Promethearchaeaceae</taxon>
        <taxon>Candidatus Lokiarchaeum</taxon>
    </lineage>
</organism>
<proteinExistence type="predicted"/>
<dbReference type="EMBL" id="CP104013">
    <property type="protein sequence ID" value="UYP43958.1"/>
    <property type="molecule type" value="Genomic_DNA"/>
</dbReference>
<keyword evidence="2" id="KW-1185">Reference proteome</keyword>